<keyword evidence="1" id="KW-0175">Coiled coil</keyword>
<evidence type="ECO:0000256" key="1">
    <source>
        <dbReference type="SAM" id="Coils"/>
    </source>
</evidence>
<sequence>MSTDAVYLVLSSSVKYVVKRTLEAILGSSGQPFNPNESEHADNQDYCRREAMKNSLEENEVELNEKEMESSGKDVKVLKDSIAQYKTKESELVQTIQEKDKEVNRLMNVNAKLIQKNYFGRKGKKAKDLRKELANFKLKKKVLKAEKKRMEEEDLLEKSEKEVKRLNGVVDDLNKKLEKTTREMAEKQKETENELKKFKEKEEYDTANFYAFLFIFLSFMVINEFQQCFLNFLLKSKCVKTFKIIKKQSMWGTNLINVQN</sequence>
<reference evidence="3" key="1">
    <citation type="submission" date="2016-11" db="UniProtKB">
        <authorList>
            <consortium name="WormBaseParasite"/>
        </authorList>
    </citation>
    <scope>IDENTIFICATION</scope>
</reference>
<evidence type="ECO:0000313" key="3">
    <source>
        <dbReference type="WBParaSite" id="Csp11.Scaffold629.g9263.t1"/>
    </source>
</evidence>
<dbReference type="WBParaSite" id="Csp11.Scaffold629.g9263.t1">
    <property type="protein sequence ID" value="Csp11.Scaffold629.g9263.t1"/>
    <property type="gene ID" value="Csp11.Scaffold629.g9263"/>
</dbReference>
<evidence type="ECO:0000313" key="2">
    <source>
        <dbReference type="Proteomes" id="UP000095282"/>
    </source>
</evidence>
<keyword evidence="2" id="KW-1185">Reference proteome</keyword>
<name>A0A1I7UH35_9PELO</name>
<dbReference type="Proteomes" id="UP000095282">
    <property type="component" value="Unplaced"/>
</dbReference>
<organism evidence="2 3">
    <name type="scientific">Caenorhabditis tropicalis</name>
    <dbReference type="NCBI Taxonomy" id="1561998"/>
    <lineage>
        <taxon>Eukaryota</taxon>
        <taxon>Metazoa</taxon>
        <taxon>Ecdysozoa</taxon>
        <taxon>Nematoda</taxon>
        <taxon>Chromadorea</taxon>
        <taxon>Rhabditida</taxon>
        <taxon>Rhabditina</taxon>
        <taxon>Rhabditomorpha</taxon>
        <taxon>Rhabditoidea</taxon>
        <taxon>Rhabditidae</taxon>
        <taxon>Peloderinae</taxon>
        <taxon>Caenorhabditis</taxon>
    </lineage>
</organism>
<feature type="coiled-coil region" evidence="1">
    <location>
        <begin position="96"/>
        <end position="202"/>
    </location>
</feature>
<protein>
    <submittedName>
        <fullName evidence="3">Uncharacterized protein</fullName>
    </submittedName>
</protein>
<proteinExistence type="predicted"/>
<dbReference type="AlphaFoldDB" id="A0A1I7UH35"/>
<accession>A0A1I7UH35</accession>